<dbReference type="RefSeq" id="WP_163345036.1">
    <property type="nucleotide sequence ID" value="NZ_CP048409.1"/>
</dbReference>
<dbReference type="AlphaFoldDB" id="A0A6C0RAJ2"/>
<evidence type="ECO:0000313" key="3">
    <source>
        <dbReference type="EMBL" id="QIA07107.1"/>
    </source>
</evidence>
<dbReference type="EMBL" id="CP048409">
    <property type="protein sequence ID" value="QIA07107.1"/>
    <property type="molecule type" value="Genomic_DNA"/>
</dbReference>
<dbReference type="Proteomes" id="UP000474630">
    <property type="component" value="Chromosome"/>
</dbReference>
<dbReference type="Gene3D" id="2.60.40.10">
    <property type="entry name" value="Immunoglobulins"/>
    <property type="match status" value="1"/>
</dbReference>
<keyword evidence="1" id="KW-0472">Membrane</keyword>
<dbReference type="InterPro" id="IPR011047">
    <property type="entry name" value="Quinoprotein_ADH-like_sf"/>
</dbReference>
<sequence length="944" mass="108063">MLGTGTKSIVGTIFLVIWAITSLALEEETGVVKFDQTIYKGARQNWGVSIANNGIIYFANHSGLLSFDGTNWTMNRLPNNTIVRSVKAVADSVVYTGGYRELGFWKTTPTGELVYESLNQEAKSFLEENPNLEIWNIAVKDDYVYFQSFNKILAYHNDSVFSLHLDGGISVMNQVEDRILVSVRDNGIWEVENDNVERIIFDDALIGTTVKFIISADNEKLLIGTADRGIFLWDGNVLKQWNEEWTSYFIENELNRACRTKTGQYIIGSLVDGIVAFDGFGKLITKVNSRNGLPNNTVLGIATDERENTWLALDIGIGFVADNPNKSFVVKKLPGAGAIYSTAIFENNLFLGTNQGLFKGSLDLDNDDIKLVQGTQDQIWDLKVIDDELLIGHNQGSFVLKNGVKRVISSEGGAFNFVQDPFHPDLLLQSTYNRIVVYNKTNDGIAFRNYIEHFSNLIRYIEFDHLGNIWASHMHRGIFKIQVDEERTKAVGEPEYFGEETFGKDHSIHVFKIEKRIVFTTGEKLYTFDDLTNSILPYDTLNVNLGKYAAANRIVKAPDNYYWFIESSSIGLFSIVQNDVKLIKEFPTSLFNDPLLVEGFENILPGNEYTGILCLQNGLAFLDASVSDSATSMIGRYAPEVRTIELQRNGGRSVFLPLNTNKTEIKNTLNNVKFRFSFPMLNEFPVSYKYFLRGLHQGWSESVANPEFQFERLPRGDYQLQVKAVDIWGNESQLYTFDFKILPALLGTKLAIFIYMFILIGALLLFRRWGVKQTRKKEQLRLEKREREIIRLRNDKLRDEVQFKSKELANSTMAIIRKNEFLLDLKNIVRKQKNELGSRYPDKYYNYLNNKIDKNISSRDDRQIFENNFERAHEQFFQKMKNKYPDLTSSDLQLCAYLRMNLSSKEIAPLLGISIRGVENHRYKLRKKLKLEPEDSLTDVMFSV</sequence>
<dbReference type="Pfam" id="PF07495">
    <property type="entry name" value="Y_Y_Y"/>
    <property type="match status" value="1"/>
</dbReference>
<dbReference type="SUPFAM" id="SSF50998">
    <property type="entry name" value="Quinoprotein alcohol dehydrogenase-like"/>
    <property type="match status" value="1"/>
</dbReference>
<keyword evidence="4" id="KW-1185">Reference proteome</keyword>
<dbReference type="Gene3D" id="1.10.10.10">
    <property type="entry name" value="Winged helix-like DNA-binding domain superfamily/Winged helix DNA-binding domain"/>
    <property type="match status" value="1"/>
</dbReference>
<evidence type="ECO:0000259" key="2">
    <source>
        <dbReference type="SMART" id="SM00421"/>
    </source>
</evidence>
<dbReference type="InterPro" id="IPR000792">
    <property type="entry name" value="Tscrpt_reg_LuxR_C"/>
</dbReference>
<reference evidence="3 4" key="1">
    <citation type="submission" date="2020-02" db="EMBL/GenBank/DDBJ databases">
        <title>Genome sequencing for Draconibacterium sp. strain M1.</title>
        <authorList>
            <person name="Park S.-J."/>
        </authorList>
    </citation>
    <scope>NUCLEOTIDE SEQUENCE [LARGE SCALE GENOMIC DNA]</scope>
    <source>
        <strain evidence="3 4">M1</strain>
    </source>
</reference>
<name>A0A6C0RAJ2_9BACT</name>
<dbReference type="GO" id="GO:0003677">
    <property type="term" value="F:DNA binding"/>
    <property type="evidence" value="ECO:0007669"/>
    <property type="project" value="InterPro"/>
</dbReference>
<gene>
    <name evidence="3" type="ORF">G0Q07_04900</name>
</gene>
<organism evidence="3 4">
    <name type="scientific">Draconibacterium halophilum</name>
    <dbReference type="NCBI Taxonomy" id="2706887"/>
    <lineage>
        <taxon>Bacteria</taxon>
        <taxon>Pseudomonadati</taxon>
        <taxon>Bacteroidota</taxon>
        <taxon>Bacteroidia</taxon>
        <taxon>Marinilabiliales</taxon>
        <taxon>Prolixibacteraceae</taxon>
        <taxon>Draconibacterium</taxon>
    </lineage>
</organism>
<dbReference type="InterPro" id="IPR036388">
    <property type="entry name" value="WH-like_DNA-bd_sf"/>
</dbReference>
<dbReference type="InterPro" id="IPR015943">
    <property type="entry name" value="WD40/YVTN_repeat-like_dom_sf"/>
</dbReference>
<proteinExistence type="predicted"/>
<dbReference type="Gene3D" id="2.130.10.10">
    <property type="entry name" value="YVTN repeat-like/Quinoprotein amine dehydrogenase"/>
    <property type="match status" value="2"/>
</dbReference>
<feature type="domain" description="HTH luxR-type" evidence="2">
    <location>
        <begin position="884"/>
        <end position="941"/>
    </location>
</feature>
<accession>A0A6C0RAJ2</accession>
<evidence type="ECO:0000256" key="1">
    <source>
        <dbReference type="SAM" id="Phobius"/>
    </source>
</evidence>
<dbReference type="InterPro" id="IPR011123">
    <property type="entry name" value="Y_Y_Y"/>
</dbReference>
<dbReference type="GO" id="GO:0006355">
    <property type="term" value="P:regulation of DNA-templated transcription"/>
    <property type="evidence" value="ECO:0007669"/>
    <property type="project" value="InterPro"/>
</dbReference>
<protein>
    <submittedName>
        <fullName evidence="3">Regulator</fullName>
    </submittedName>
</protein>
<evidence type="ECO:0000313" key="4">
    <source>
        <dbReference type="Proteomes" id="UP000474630"/>
    </source>
</evidence>
<dbReference type="InterPro" id="IPR016032">
    <property type="entry name" value="Sig_transdc_resp-reg_C-effctor"/>
</dbReference>
<dbReference type="InterPro" id="IPR013783">
    <property type="entry name" value="Ig-like_fold"/>
</dbReference>
<dbReference type="SMART" id="SM00421">
    <property type="entry name" value="HTH_LUXR"/>
    <property type="match status" value="1"/>
</dbReference>
<dbReference type="SUPFAM" id="SSF46894">
    <property type="entry name" value="C-terminal effector domain of the bipartite response regulators"/>
    <property type="match status" value="1"/>
</dbReference>
<dbReference type="KEGG" id="drc:G0Q07_04900"/>
<keyword evidence="1" id="KW-0812">Transmembrane</keyword>
<feature type="transmembrane region" description="Helical" evidence="1">
    <location>
        <begin position="741"/>
        <end position="766"/>
    </location>
</feature>
<keyword evidence="1" id="KW-1133">Transmembrane helix</keyword>